<keyword evidence="3" id="KW-1185">Reference proteome</keyword>
<dbReference type="EMBL" id="QAYG01000002">
    <property type="protein sequence ID" value="PTW61649.1"/>
    <property type="molecule type" value="Genomic_DNA"/>
</dbReference>
<dbReference type="AlphaFoldDB" id="A0A2T5VD06"/>
<dbReference type="Pfam" id="PF07238">
    <property type="entry name" value="PilZ"/>
    <property type="match status" value="2"/>
</dbReference>
<sequence>MAPAQATLAQEAAGTQTSNRMAQFVAGKKPDKRRFQRVTVSLLGRFMLENKREYPCQVINMSPGGAAVVAPVIAQVGERIIAYIDHIGRIEGKVVRTFDGGFAMTVNATPRKRDKLANQLTWLANRHELNLPEDRRHDRFTPDNSVSRIELADGRDYTCRVIDVSLSGAALATTVKPAIGTPIILGKMRARVVRHTEEGIAVEFAAVQDINIVKDQIS</sequence>
<name>A0A2T5VD06_9HYPH</name>
<evidence type="ECO:0000259" key="1">
    <source>
        <dbReference type="PROSITE" id="PS50835"/>
    </source>
</evidence>
<protein>
    <submittedName>
        <fullName evidence="2">PilZ domain-containing protein</fullName>
    </submittedName>
</protein>
<feature type="domain" description="Ig-like" evidence="1">
    <location>
        <begin position="71"/>
        <end position="176"/>
    </location>
</feature>
<proteinExistence type="predicted"/>
<evidence type="ECO:0000313" key="3">
    <source>
        <dbReference type="Proteomes" id="UP000244081"/>
    </source>
</evidence>
<organism evidence="2 3">
    <name type="scientific">Breoghania corrubedonensis</name>
    <dbReference type="NCBI Taxonomy" id="665038"/>
    <lineage>
        <taxon>Bacteria</taxon>
        <taxon>Pseudomonadati</taxon>
        <taxon>Pseudomonadota</taxon>
        <taxon>Alphaproteobacteria</taxon>
        <taxon>Hyphomicrobiales</taxon>
        <taxon>Stappiaceae</taxon>
        <taxon>Breoghania</taxon>
    </lineage>
</organism>
<reference evidence="2 3" key="1">
    <citation type="submission" date="2018-04" db="EMBL/GenBank/DDBJ databases">
        <title>Genomic Encyclopedia of Archaeal and Bacterial Type Strains, Phase II (KMG-II): from individual species to whole genera.</title>
        <authorList>
            <person name="Goeker M."/>
        </authorList>
    </citation>
    <scope>NUCLEOTIDE SEQUENCE [LARGE SCALE GENOMIC DNA]</scope>
    <source>
        <strain evidence="2 3">DSM 23382</strain>
    </source>
</reference>
<dbReference type="InterPro" id="IPR007110">
    <property type="entry name" value="Ig-like_dom"/>
</dbReference>
<comment type="caution">
    <text evidence="2">The sequence shown here is derived from an EMBL/GenBank/DDBJ whole genome shotgun (WGS) entry which is preliminary data.</text>
</comment>
<dbReference type="InterPro" id="IPR009875">
    <property type="entry name" value="PilZ_domain"/>
</dbReference>
<dbReference type="GO" id="GO:0035438">
    <property type="term" value="F:cyclic-di-GMP binding"/>
    <property type="evidence" value="ECO:0007669"/>
    <property type="project" value="InterPro"/>
</dbReference>
<dbReference type="Gene3D" id="2.40.10.220">
    <property type="entry name" value="predicted glycosyltransferase like domains"/>
    <property type="match status" value="2"/>
</dbReference>
<gene>
    <name evidence="2" type="ORF">C8N35_102364</name>
</gene>
<dbReference type="PROSITE" id="PS50835">
    <property type="entry name" value="IG_LIKE"/>
    <property type="match status" value="1"/>
</dbReference>
<accession>A0A2T5VD06</accession>
<dbReference type="SUPFAM" id="SSF141371">
    <property type="entry name" value="PilZ domain-like"/>
    <property type="match status" value="2"/>
</dbReference>
<evidence type="ECO:0000313" key="2">
    <source>
        <dbReference type="EMBL" id="PTW61649.1"/>
    </source>
</evidence>
<dbReference type="Proteomes" id="UP000244081">
    <property type="component" value="Unassembled WGS sequence"/>
</dbReference>